<dbReference type="InterPro" id="IPR036890">
    <property type="entry name" value="HATPase_C_sf"/>
</dbReference>
<dbReference type="Pfam" id="PF02518">
    <property type="entry name" value="HATPase_c"/>
    <property type="match status" value="1"/>
</dbReference>
<proteinExistence type="predicted"/>
<dbReference type="InterPro" id="IPR050351">
    <property type="entry name" value="BphY/WalK/GraS-like"/>
</dbReference>
<feature type="coiled-coil region" evidence="11">
    <location>
        <begin position="64"/>
        <end position="91"/>
    </location>
</feature>
<evidence type="ECO:0000256" key="1">
    <source>
        <dbReference type="ARBA" id="ARBA00000085"/>
    </source>
</evidence>
<name>A0A223AUC2_9FIRM</name>
<evidence type="ECO:0000313" key="15">
    <source>
        <dbReference type="Proteomes" id="UP000214689"/>
    </source>
</evidence>
<evidence type="ECO:0000256" key="6">
    <source>
        <dbReference type="ARBA" id="ARBA00022692"/>
    </source>
</evidence>
<gene>
    <name evidence="14" type="primary">nsaS</name>
    <name evidence="14" type="ORF">AXF17_05605</name>
</gene>
<dbReference type="GO" id="GO:0016036">
    <property type="term" value="P:cellular response to phosphate starvation"/>
    <property type="evidence" value="ECO:0007669"/>
    <property type="project" value="TreeGrafter"/>
</dbReference>
<dbReference type="RefSeq" id="WP_094234745.1">
    <property type="nucleotide sequence ID" value="NZ_CP016199.1"/>
</dbReference>
<dbReference type="EMBL" id="CP016199">
    <property type="protein sequence ID" value="ASS38539.1"/>
    <property type="molecule type" value="Genomic_DNA"/>
</dbReference>
<dbReference type="Proteomes" id="UP000214689">
    <property type="component" value="Chromosome"/>
</dbReference>
<keyword evidence="9" id="KW-0902">Two-component regulatory system</keyword>
<accession>A0A223AUC2</accession>
<dbReference type="PANTHER" id="PTHR45453:SF2">
    <property type="entry name" value="HISTIDINE KINASE"/>
    <property type="match status" value="1"/>
</dbReference>
<dbReference type="SUPFAM" id="SSF55874">
    <property type="entry name" value="ATPase domain of HSP90 chaperone/DNA topoisomerase II/histidine kinase"/>
    <property type="match status" value="1"/>
</dbReference>
<sequence>MNKFINYIKSEYKVIISAIYSIIVFSAIFLFANLEKEYLVLGIEGISFGVFLYLFIQWFNYYKKEGYREIAEQLKLENKQLQSQALNDRRNLEEYFLLWVHQIKTPITVANLILQKDSSLYNKKLKAQMFYIEEYTNMAINYLKLIDRQADMDITFINLDKIIKNLLKKYSMMFIEKGISLEYEPIYVEVISDAKWLSVLIEQILSNAIKYTESGTIKISYEEKTNTMSIQDTGIGIRSEDLGKIFDRGYSGFNGRINEKSSGLGLYLVKSIADLINVKVKVESTINVGSKFIVQFPFNLSEL</sequence>
<evidence type="ECO:0000256" key="12">
    <source>
        <dbReference type="SAM" id="Phobius"/>
    </source>
</evidence>
<evidence type="ECO:0000256" key="11">
    <source>
        <dbReference type="SAM" id="Coils"/>
    </source>
</evidence>
<keyword evidence="11" id="KW-0175">Coiled coil</keyword>
<evidence type="ECO:0000256" key="2">
    <source>
        <dbReference type="ARBA" id="ARBA00004651"/>
    </source>
</evidence>
<dbReference type="AlphaFoldDB" id="A0A223AUC2"/>
<keyword evidence="6 12" id="KW-0812">Transmembrane</keyword>
<dbReference type="PANTHER" id="PTHR45453">
    <property type="entry name" value="PHOSPHATE REGULON SENSOR PROTEIN PHOR"/>
    <property type="match status" value="1"/>
</dbReference>
<dbReference type="PROSITE" id="PS50109">
    <property type="entry name" value="HIS_KIN"/>
    <property type="match status" value="1"/>
</dbReference>
<evidence type="ECO:0000256" key="10">
    <source>
        <dbReference type="ARBA" id="ARBA00023136"/>
    </source>
</evidence>
<evidence type="ECO:0000256" key="5">
    <source>
        <dbReference type="ARBA" id="ARBA00022679"/>
    </source>
</evidence>
<evidence type="ECO:0000256" key="8">
    <source>
        <dbReference type="ARBA" id="ARBA00022989"/>
    </source>
</evidence>
<keyword evidence="5" id="KW-0808">Transferase</keyword>
<comment type="catalytic activity">
    <reaction evidence="1">
        <text>ATP + protein L-histidine = ADP + protein N-phospho-L-histidine.</text>
        <dbReference type="EC" id="2.7.13.3"/>
    </reaction>
</comment>
<dbReference type="GO" id="GO:0005886">
    <property type="term" value="C:plasma membrane"/>
    <property type="evidence" value="ECO:0007669"/>
    <property type="project" value="UniProtKB-SubCell"/>
</dbReference>
<evidence type="ECO:0000256" key="3">
    <source>
        <dbReference type="ARBA" id="ARBA00012438"/>
    </source>
</evidence>
<dbReference type="EC" id="2.7.13.3" evidence="3"/>
<dbReference type="InterPro" id="IPR004358">
    <property type="entry name" value="Sig_transdc_His_kin-like_C"/>
</dbReference>
<keyword evidence="15" id="KW-1185">Reference proteome</keyword>
<dbReference type="OrthoDB" id="9780487at2"/>
<protein>
    <recommendedName>
        <fullName evidence="3">histidine kinase</fullName>
        <ecNumber evidence="3">2.7.13.3</ecNumber>
    </recommendedName>
</protein>
<keyword evidence="8 12" id="KW-1133">Transmembrane helix</keyword>
<evidence type="ECO:0000256" key="9">
    <source>
        <dbReference type="ARBA" id="ARBA00023012"/>
    </source>
</evidence>
<evidence type="ECO:0000259" key="13">
    <source>
        <dbReference type="PROSITE" id="PS50109"/>
    </source>
</evidence>
<dbReference type="Gene3D" id="3.30.565.10">
    <property type="entry name" value="Histidine kinase-like ATPase, C-terminal domain"/>
    <property type="match status" value="1"/>
</dbReference>
<reference evidence="15" key="1">
    <citation type="submission" date="2016-05" db="EMBL/GenBank/DDBJ databases">
        <authorList>
            <person name="Holder M.E."/>
            <person name="Ajami N.J."/>
            <person name="Petrosino J.F."/>
        </authorList>
    </citation>
    <scope>NUCLEOTIDE SEQUENCE [LARGE SCALE GENOMIC DNA]</scope>
    <source>
        <strain evidence="15">ATCC 700696</strain>
    </source>
</reference>
<evidence type="ECO:0000313" key="14">
    <source>
        <dbReference type="EMBL" id="ASS38539.1"/>
    </source>
</evidence>
<evidence type="ECO:0000256" key="7">
    <source>
        <dbReference type="ARBA" id="ARBA00022777"/>
    </source>
</evidence>
<dbReference type="SMART" id="SM00387">
    <property type="entry name" value="HATPase_c"/>
    <property type="match status" value="1"/>
</dbReference>
<evidence type="ECO:0000256" key="4">
    <source>
        <dbReference type="ARBA" id="ARBA00022475"/>
    </source>
</evidence>
<organism evidence="14 15">
    <name type="scientific">Mogibacterium pumilum</name>
    <dbReference type="NCBI Taxonomy" id="86332"/>
    <lineage>
        <taxon>Bacteria</taxon>
        <taxon>Bacillati</taxon>
        <taxon>Bacillota</taxon>
        <taxon>Clostridia</taxon>
        <taxon>Peptostreptococcales</taxon>
        <taxon>Anaerovoracaceae</taxon>
        <taxon>Mogibacterium</taxon>
    </lineage>
</organism>
<dbReference type="InterPro" id="IPR005467">
    <property type="entry name" value="His_kinase_dom"/>
</dbReference>
<feature type="domain" description="Histidine kinase" evidence="13">
    <location>
        <begin position="98"/>
        <end position="300"/>
    </location>
</feature>
<dbReference type="InterPro" id="IPR003594">
    <property type="entry name" value="HATPase_dom"/>
</dbReference>
<keyword evidence="10 12" id="KW-0472">Membrane</keyword>
<keyword evidence="7 14" id="KW-0418">Kinase</keyword>
<dbReference type="PRINTS" id="PR00344">
    <property type="entry name" value="BCTRLSENSOR"/>
</dbReference>
<keyword evidence="4" id="KW-1003">Cell membrane</keyword>
<comment type="subcellular location">
    <subcellularLocation>
        <location evidence="2">Cell membrane</location>
        <topology evidence="2">Multi-pass membrane protein</topology>
    </subcellularLocation>
</comment>
<feature type="transmembrane region" description="Helical" evidence="12">
    <location>
        <begin position="12"/>
        <end position="32"/>
    </location>
</feature>
<dbReference type="GO" id="GO:0004721">
    <property type="term" value="F:phosphoprotein phosphatase activity"/>
    <property type="evidence" value="ECO:0007669"/>
    <property type="project" value="TreeGrafter"/>
</dbReference>
<feature type="transmembrane region" description="Helical" evidence="12">
    <location>
        <begin position="38"/>
        <end position="59"/>
    </location>
</feature>
<dbReference type="GO" id="GO:0000155">
    <property type="term" value="F:phosphorelay sensor kinase activity"/>
    <property type="evidence" value="ECO:0007669"/>
    <property type="project" value="TreeGrafter"/>
</dbReference>